<dbReference type="InterPro" id="IPR001965">
    <property type="entry name" value="Znf_PHD"/>
</dbReference>
<keyword evidence="3" id="KW-0862">Zinc</keyword>
<feature type="compositionally biased region" description="Polar residues" evidence="5">
    <location>
        <begin position="991"/>
        <end position="1000"/>
    </location>
</feature>
<dbReference type="PROSITE" id="PS50280">
    <property type="entry name" value="SET"/>
    <property type="match status" value="1"/>
</dbReference>
<evidence type="ECO:0000256" key="1">
    <source>
        <dbReference type="ARBA" id="ARBA00022723"/>
    </source>
</evidence>
<dbReference type="GO" id="GO:0008270">
    <property type="term" value="F:zinc ion binding"/>
    <property type="evidence" value="ECO:0007669"/>
    <property type="project" value="UniProtKB-KW"/>
</dbReference>
<feature type="compositionally biased region" description="Basic residues" evidence="5">
    <location>
        <begin position="433"/>
        <end position="452"/>
    </location>
</feature>
<evidence type="ECO:0000256" key="4">
    <source>
        <dbReference type="ARBA" id="ARBA00022853"/>
    </source>
</evidence>
<dbReference type="GO" id="GO:0070210">
    <property type="term" value="C:Rpd3L-Expanded complex"/>
    <property type="evidence" value="ECO:0007669"/>
    <property type="project" value="TreeGrafter"/>
</dbReference>
<dbReference type="GO" id="GO:0006325">
    <property type="term" value="P:chromatin organization"/>
    <property type="evidence" value="ECO:0007669"/>
    <property type="project" value="UniProtKB-KW"/>
</dbReference>
<feature type="compositionally biased region" description="Polar residues" evidence="5">
    <location>
        <begin position="412"/>
        <end position="421"/>
    </location>
</feature>
<accession>A0A5E4NBQ4</accession>
<dbReference type="Proteomes" id="UP000325440">
    <property type="component" value="Unassembled WGS sequence"/>
</dbReference>
<dbReference type="GO" id="GO:0008170">
    <property type="term" value="F:N-methyltransferase activity"/>
    <property type="evidence" value="ECO:0007669"/>
    <property type="project" value="UniProtKB-ARBA"/>
</dbReference>
<feature type="compositionally biased region" description="Pro residues" evidence="5">
    <location>
        <begin position="1286"/>
        <end position="1306"/>
    </location>
</feature>
<dbReference type="InterPro" id="IPR011011">
    <property type="entry name" value="Znf_FYVE_PHD"/>
</dbReference>
<dbReference type="GO" id="GO:0034967">
    <property type="term" value="C:Set3 complex"/>
    <property type="evidence" value="ECO:0007669"/>
    <property type="project" value="TreeGrafter"/>
</dbReference>
<evidence type="ECO:0000313" key="8">
    <source>
        <dbReference type="Proteomes" id="UP000325440"/>
    </source>
</evidence>
<feature type="compositionally biased region" description="Basic and acidic residues" evidence="5">
    <location>
        <begin position="1315"/>
        <end position="1333"/>
    </location>
</feature>
<evidence type="ECO:0000256" key="5">
    <source>
        <dbReference type="SAM" id="MobiDB-lite"/>
    </source>
</evidence>
<feature type="compositionally biased region" description="Basic and acidic residues" evidence="5">
    <location>
        <begin position="835"/>
        <end position="854"/>
    </location>
</feature>
<feature type="region of interest" description="Disordered" evidence="5">
    <location>
        <begin position="880"/>
        <end position="1031"/>
    </location>
</feature>
<dbReference type="SMART" id="SM00249">
    <property type="entry name" value="PHD"/>
    <property type="match status" value="1"/>
</dbReference>
<gene>
    <name evidence="7" type="ORF">CINCED_3A001744</name>
</gene>
<name>A0A5E4NBQ4_9HEMI</name>
<dbReference type="Gene3D" id="2.170.270.10">
    <property type="entry name" value="SET domain"/>
    <property type="match status" value="1"/>
</dbReference>
<dbReference type="PANTHER" id="PTHR46462">
    <property type="entry name" value="UPSET, ISOFORM A"/>
    <property type="match status" value="1"/>
</dbReference>
<dbReference type="CDD" id="cd10529">
    <property type="entry name" value="SET_SETD5-like"/>
    <property type="match status" value="1"/>
</dbReference>
<feature type="domain" description="SET" evidence="6">
    <location>
        <begin position="604"/>
        <end position="724"/>
    </location>
</feature>
<dbReference type="EMBL" id="CABPRJ010001914">
    <property type="protein sequence ID" value="VVC41229.1"/>
    <property type="molecule type" value="Genomic_DNA"/>
</dbReference>
<keyword evidence="4" id="KW-0156">Chromatin regulator</keyword>
<dbReference type="Pfam" id="PF20826">
    <property type="entry name" value="PHD_5"/>
    <property type="match status" value="1"/>
</dbReference>
<feature type="compositionally biased region" description="Low complexity" evidence="5">
    <location>
        <begin position="896"/>
        <end position="907"/>
    </location>
</feature>
<reference evidence="7 8" key="1">
    <citation type="submission" date="2019-08" db="EMBL/GenBank/DDBJ databases">
        <authorList>
            <person name="Alioto T."/>
            <person name="Alioto T."/>
            <person name="Gomez Garrido J."/>
        </authorList>
    </citation>
    <scope>NUCLEOTIDE SEQUENCE [LARGE SCALE GENOMIC DNA]</scope>
</reference>
<evidence type="ECO:0000259" key="6">
    <source>
        <dbReference type="PROSITE" id="PS50280"/>
    </source>
</evidence>
<feature type="region of interest" description="Disordered" evidence="5">
    <location>
        <begin position="412"/>
        <end position="483"/>
    </location>
</feature>
<evidence type="ECO:0000256" key="3">
    <source>
        <dbReference type="ARBA" id="ARBA00022833"/>
    </source>
</evidence>
<keyword evidence="2" id="KW-0863">Zinc-finger</keyword>
<feature type="compositionally biased region" description="Basic residues" evidence="5">
    <location>
        <begin position="971"/>
        <end position="980"/>
    </location>
</feature>
<feature type="compositionally biased region" description="Basic residues" evidence="5">
    <location>
        <begin position="908"/>
        <end position="938"/>
    </location>
</feature>
<evidence type="ECO:0000313" key="7">
    <source>
        <dbReference type="EMBL" id="VVC41229.1"/>
    </source>
</evidence>
<dbReference type="Pfam" id="PF00856">
    <property type="entry name" value="SET"/>
    <property type="match status" value="1"/>
</dbReference>
<dbReference type="OrthoDB" id="1928087at2759"/>
<evidence type="ECO:0000256" key="2">
    <source>
        <dbReference type="ARBA" id="ARBA00022771"/>
    </source>
</evidence>
<dbReference type="InterPro" id="IPR001214">
    <property type="entry name" value="SET_dom"/>
</dbReference>
<dbReference type="CDD" id="cd15550">
    <property type="entry name" value="PHD_MLL5"/>
    <property type="match status" value="1"/>
</dbReference>
<feature type="compositionally biased region" description="Basic and acidic residues" evidence="5">
    <location>
        <begin position="880"/>
        <end position="895"/>
    </location>
</feature>
<dbReference type="PROSITE" id="PS01359">
    <property type="entry name" value="ZF_PHD_1"/>
    <property type="match status" value="1"/>
</dbReference>
<feature type="compositionally biased region" description="Basic residues" evidence="5">
    <location>
        <begin position="783"/>
        <end position="807"/>
    </location>
</feature>
<feature type="compositionally biased region" description="Basic and acidic residues" evidence="5">
    <location>
        <begin position="510"/>
        <end position="542"/>
    </location>
</feature>
<dbReference type="SMART" id="SM00317">
    <property type="entry name" value="SET"/>
    <property type="match status" value="1"/>
</dbReference>
<dbReference type="GO" id="GO:0008276">
    <property type="term" value="F:protein methyltransferase activity"/>
    <property type="evidence" value="ECO:0007669"/>
    <property type="project" value="UniProtKB-ARBA"/>
</dbReference>
<dbReference type="Gene3D" id="3.30.40.10">
    <property type="entry name" value="Zinc/RING finger domain, C3HC4 (zinc finger)"/>
    <property type="match status" value="1"/>
</dbReference>
<dbReference type="InterPro" id="IPR013083">
    <property type="entry name" value="Znf_RING/FYVE/PHD"/>
</dbReference>
<dbReference type="PANTHER" id="PTHR46462:SF3">
    <property type="entry name" value="UPSET, ISOFORM A"/>
    <property type="match status" value="1"/>
</dbReference>
<feature type="region of interest" description="Disordered" evidence="5">
    <location>
        <begin position="1282"/>
        <end position="1352"/>
    </location>
</feature>
<dbReference type="InterPro" id="IPR019786">
    <property type="entry name" value="Zinc_finger_PHD-type_CS"/>
</dbReference>
<protein>
    <submittedName>
        <fullName evidence="7">Zinc finger, PHD-type,Zinc finger, FYVE/PHD-type,SET domain,Zinc finger, RING/FYVE/PHD-type,Zinc</fullName>
    </submittedName>
</protein>
<keyword evidence="1" id="KW-0479">Metal-binding</keyword>
<organism evidence="7 8">
    <name type="scientific">Cinara cedri</name>
    <dbReference type="NCBI Taxonomy" id="506608"/>
    <lineage>
        <taxon>Eukaryota</taxon>
        <taxon>Metazoa</taxon>
        <taxon>Ecdysozoa</taxon>
        <taxon>Arthropoda</taxon>
        <taxon>Hexapoda</taxon>
        <taxon>Insecta</taxon>
        <taxon>Pterygota</taxon>
        <taxon>Neoptera</taxon>
        <taxon>Paraneoptera</taxon>
        <taxon>Hemiptera</taxon>
        <taxon>Sternorrhyncha</taxon>
        <taxon>Aphidomorpha</taxon>
        <taxon>Aphidoidea</taxon>
        <taxon>Aphididae</taxon>
        <taxon>Lachninae</taxon>
        <taxon>Cinara</taxon>
    </lineage>
</organism>
<dbReference type="InterPro" id="IPR046341">
    <property type="entry name" value="SET_dom_sf"/>
</dbReference>
<feature type="compositionally biased region" description="Acidic residues" evidence="5">
    <location>
        <begin position="952"/>
        <end position="965"/>
    </location>
</feature>
<feature type="region of interest" description="Disordered" evidence="5">
    <location>
        <begin position="510"/>
        <end position="548"/>
    </location>
</feature>
<feature type="region of interest" description="Disordered" evidence="5">
    <location>
        <begin position="305"/>
        <end position="330"/>
    </location>
</feature>
<feature type="region of interest" description="Disordered" evidence="5">
    <location>
        <begin position="765"/>
        <end position="854"/>
    </location>
</feature>
<sequence>MESDGSVRTPGSAAYFLVGSSRVSCGSAVSGQLTIPVGRPMSNQDVSGPSLIVQMTPSRSQTQDHHARTTVVRTANQPVTMHRFPLQLNHTSANHILSPNQHFKHIPVYQQRNTSSIQMESVRKNVFVSTPVASPQLPYNRVGLTPHMLMTYMPSRNRLPNNQRTRVVPVNRPNTVLKQDHSTSDDDILEITDLKPLYDPKNPVDLIKVEHNYCFIPRVTHHRKNKQVNGSTPKLNLSAGKSCIVSPTVSQTQTPQCNVVTNNNRVIQKPLNTPINVPVTNTESPLQPLVKCESPIQIESELSASDHDLDGQGEETDTAPEAVAEGKDNVKSEEPAITRCICEMEHDDGFMISCDKCLVWQHVDCVLESRNNLPEEYLCERCSPRPFNREAAAALQHMKLAKRISMASASHLTHSSDSDISTEIDMPIDRNNIKNKRKKYKSRQKNVPKRKPGLQTQMKQRRKNGPPQSGPRKKCSMTPEKKALAEERKKMLIKRKEMLLEKKRLAAMDKKKKVNQEKKIQKKKTIDSSDDEPKIFKVDKPNKHNKSNIDQSVDQLRNWIDKYEEAVTNHYSQELRARLSSIKPNGTIITGEIRTPVKIPISRTKISLLPSGIKMLVSSSVLANNQPIIEVRGKFTWTGSLAYKDPIPNRTDPYVFFYVVRFSTDCDIEVCVDCRTYGNDARFVRRSCKPNAELKHYIEKGSIHLYIVANQYIEKNSEITISHQAAVPFKRCNCGDPSKCTAMNPISPVTAPPVSVILESSLSPLIDPTVSHSSDDDDDSKPQRNKRTRQQRNMKKSNNKRILKRKTSKCETPSPPSSIKNKEPNGPGRPKSPVKKVETSPEPLDHKSNNNDKMVKRLNEMSREERKMVAIMKAFERMEKKEARKQESRLHKETDNFNNSSPLNLNRNRVRKGVVKRKQRPSNKTGRSKSTRTNRPQRRAAAISSRSYNSSSDEDDNNNDDDDDNDDRKGRLLSRKRAQNRCKFSVRFQHRPSTQSSVSRSMLRRSPHSNLLNTPANKIDSEDASGSEGTLPTPLSNTCMLVAAAVGPLAPGFKFPNTKKDFVNSWVKSEGNSPTGSEDYKLGEVGCAKKRWLQQAISEQDSGGINNGDQKVGPLKKRRMARESMSECPSPTVSGSGHLSFVEDDIIEDEEVEQASRNIASIDSKLAIFKNKNVSLMDIQKSSNTVALVESFLGEFKPDEESSSEPSLDNKSNIKMISENQNYDSQISKEEILNTLSKKTQKLKIEVSNKMKSYQLDTADINLAVHKYDDAPKETIEKCFVHKKQSPPPPSPQLQPSPQSPPPPPPVKRKLSISEYRRRKESQATVTKEKETESGASDATRPSPSVSPNTSLAAYEEITQQVIAKSLELESKLALKSGPSIFESSVSKEEPKWENLNDRLRRQFGVNITEDLPKRHPRLSPPDFTPIEHSRYPYYHRSEEQLYSCAKEDILLPSTVIHENGPPKLFTPSSQAYFSSMFFRQPPPPPPPPPV</sequence>
<keyword evidence="8" id="KW-1185">Reference proteome</keyword>
<dbReference type="SUPFAM" id="SSF57903">
    <property type="entry name" value="FYVE/PHD zinc finger"/>
    <property type="match status" value="1"/>
</dbReference>
<dbReference type="GO" id="GO:0008757">
    <property type="term" value="F:S-adenosylmethionine-dependent methyltransferase activity"/>
    <property type="evidence" value="ECO:0007669"/>
    <property type="project" value="UniProtKB-ARBA"/>
</dbReference>
<dbReference type="GO" id="GO:0006355">
    <property type="term" value="P:regulation of DNA-templated transcription"/>
    <property type="evidence" value="ECO:0007669"/>
    <property type="project" value="TreeGrafter"/>
</dbReference>
<dbReference type="SUPFAM" id="SSF82199">
    <property type="entry name" value="SET domain"/>
    <property type="match status" value="1"/>
</dbReference>
<feature type="compositionally biased region" description="Polar residues" evidence="5">
    <location>
        <begin position="1334"/>
        <end position="1352"/>
    </location>
</feature>
<proteinExistence type="predicted"/>